<dbReference type="EMBL" id="JBHRWN010000002">
    <property type="protein sequence ID" value="MFC3476291.1"/>
    <property type="molecule type" value="Genomic_DNA"/>
</dbReference>
<evidence type="ECO:0000313" key="2">
    <source>
        <dbReference type="EMBL" id="MFC3476291.1"/>
    </source>
</evidence>
<dbReference type="InterPro" id="IPR041208">
    <property type="entry name" value="Cap15"/>
</dbReference>
<dbReference type="Proteomes" id="UP001595660">
    <property type="component" value="Unassembled WGS sequence"/>
</dbReference>
<dbReference type="AlphaFoldDB" id="A0ABD5NAP3"/>
<name>A0ABD5NAP3_9EURY</name>
<accession>A0ABD5NAP3</accession>
<feature type="domain" description="CD-NTase-associated protein 15" evidence="1">
    <location>
        <begin position="62"/>
        <end position="191"/>
    </location>
</feature>
<sequence length="202" mass="23371">MLFAVLFTWFYQASLVGLFEKLPLLSEDTLPPGLPTLSIFTLTYIIWDRYLWRFPVIRKFTSMPDLNGEWYGGLQSSYEQTTMGDFQADGGTEKHGPKMTIDQTWTSIQVTIEFKNSVSSSQTASIMHDMTTPVLRLTYQNRPTGDSQESMTIHEGTNDLHLRQQGDERFLEGKYYTDEHRNNHGQVRFKQDERSLGQQILD</sequence>
<gene>
    <name evidence="2" type="ORF">ACFOKC_00990</name>
</gene>
<protein>
    <recommendedName>
        <fullName evidence="1">CD-NTase-associated protein 15 domain-containing protein</fullName>
    </recommendedName>
</protein>
<keyword evidence="3" id="KW-1185">Reference proteome</keyword>
<comment type="caution">
    <text evidence="2">The sequence shown here is derived from an EMBL/GenBank/DDBJ whole genome shotgun (WGS) entry which is preliminary data.</text>
</comment>
<evidence type="ECO:0000259" key="1">
    <source>
        <dbReference type="Pfam" id="PF18153"/>
    </source>
</evidence>
<organism evidence="2 3">
    <name type="scientific">Halobacterium litoreum</name>
    <dbReference type="NCBI Taxonomy" id="2039234"/>
    <lineage>
        <taxon>Archaea</taxon>
        <taxon>Methanobacteriati</taxon>
        <taxon>Methanobacteriota</taxon>
        <taxon>Stenosarchaea group</taxon>
        <taxon>Halobacteria</taxon>
        <taxon>Halobacteriales</taxon>
        <taxon>Halobacteriaceae</taxon>
        <taxon>Halobacterium</taxon>
    </lineage>
</organism>
<reference evidence="2 3" key="1">
    <citation type="journal article" date="2019" name="Int. J. Syst. Evol. Microbiol.">
        <title>The Global Catalogue of Microorganisms (GCM) 10K type strain sequencing project: providing services to taxonomists for standard genome sequencing and annotation.</title>
        <authorList>
            <consortium name="The Broad Institute Genomics Platform"/>
            <consortium name="The Broad Institute Genome Sequencing Center for Infectious Disease"/>
            <person name="Wu L."/>
            <person name="Ma J."/>
        </authorList>
    </citation>
    <scope>NUCLEOTIDE SEQUENCE [LARGE SCALE GENOMIC DNA]</scope>
    <source>
        <strain evidence="2 3">CGMCC 1.12562</strain>
    </source>
</reference>
<dbReference type="Pfam" id="PF18153">
    <property type="entry name" value="Cap15_CD_rec"/>
    <property type="match status" value="1"/>
</dbReference>
<evidence type="ECO:0000313" key="3">
    <source>
        <dbReference type="Proteomes" id="UP001595660"/>
    </source>
</evidence>
<proteinExistence type="predicted"/>
<dbReference type="RefSeq" id="WP_390226316.1">
    <property type="nucleotide sequence ID" value="NZ_JBHRWN010000002.1"/>
</dbReference>